<feature type="signal peptide" evidence="1">
    <location>
        <begin position="1"/>
        <end position="26"/>
    </location>
</feature>
<sequence length="179" mass="19493">MTMRRDFHVQWLLPAATVLVAAPAMATTYFTVEQAQQKLLPGQALTPVAITLTPAQAKAVQKASGLRVREPKLQVWRAANGAWFYVDQVLGKHEMITYALALDASGAVAGLEILDYRETYGGEVRNPRWRAQFIGKKFGAPLKLDVDIVNLSGATISSAHVTEGVRRLLATHQLVVAGT</sequence>
<gene>
    <name evidence="3" type="ORF">J2X04_002858</name>
</gene>
<dbReference type="SMART" id="SM00900">
    <property type="entry name" value="FMN_bind"/>
    <property type="match status" value="1"/>
</dbReference>
<keyword evidence="4" id="KW-1185">Reference proteome</keyword>
<protein>
    <recommendedName>
        <fullName evidence="2">FMN-binding domain-containing protein</fullName>
    </recommendedName>
</protein>
<evidence type="ECO:0000313" key="3">
    <source>
        <dbReference type="EMBL" id="MDR7100477.1"/>
    </source>
</evidence>
<accession>A0ABU1VSL3</accession>
<proteinExistence type="predicted"/>
<evidence type="ECO:0000313" key="4">
    <source>
        <dbReference type="Proteomes" id="UP001267878"/>
    </source>
</evidence>
<organism evidence="3 4">
    <name type="scientific">Agrilutibacter niabensis</name>
    <dbReference type="NCBI Taxonomy" id="380628"/>
    <lineage>
        <taxon>Bacteria</taxon>
        <taxon>Pseudomonadati</taxon>
        <taxon>Pseudomonadota</taxon>
        <taxon>Gammaproteobacteria</taxon>
        <taxon>Lysobacterales</taxon>
        <taxon>Lysobacteraceae</taxon>
        <taxon>Agrilutibacter</taxon>
    </lineage>
</organism>
<name>A0ABU1VSL3_9GAMM</name>
<feature type="domain" description="FMN-binding" evidence="2">
    <location>
        <begin position="91"/>
        <end position="172"/>
    </location>
</feature>
<evidence type="ECO:0000259" key="2">
    <source>
        <dbReference type="SMART" id="SM00900"/>
    </source>
</evidence>
<comment type="caution">
    <text evidence="3">The sequence shown here is derived from an EMBL/GenBank/DDBJ whole genome shotgun (WGS) entry which is preliminary data.</text>
</comment>
<dbReference type="InterPro" id="IPR007329">
    <property type="entry name" value="FMN-bd"/>
</dbReference>
<keyword evidence="1" id="KW-0732">Signal</keyword>
<dbReference type="RefSeq" id="WP_310055264.1">
    <property type="nucleotide sequence ID" value="NZ_JAVDVW010000002.1"/>
</dbReference>
<feature type="chain" id="PRO_5046392507" description="FMN-binding domain-containing protein" evidence="1">
    <location>
        <begin position="27"/>
        <end position="179"/>
    </location>
</feature>
<dbReference type="Pfam" id="PF04205">
    <property type="entry name" value="FMN_bind"/>
    <property type="match status" value="1"/>
</dbReference>
<dbReference type="Proteomes" id="UP001267878">
    <property type="component" value="Unassembled WGS sequence"/>
</dbReference>
<reference evidence="3 4" key="1">
    <citation type="submission" date="2023-07" db="EMBL/GenBank/DDBJ databases">
        <title>Sorghum-associated microbial communities from plants grown in Nebraska, USA.</title>
        <authorList>
            <person name="Schachtman D."/>
        </authorList>
    </citation>
    <scope>NUCLEOTIDE SEQUENCE [LARGE SCALE GENOMIC DNA]</scope>
    <source>
        <strain evidence="3 4">BE187</strain>
    </source>
</reference>
<evidence type="ECO:0000256" key="1">
    <source>
        <dbReference type="SAM" id="SignalP"/>
    </source>
</evidence>
<dbReference type="EMBL" id="JAVDVW010000002">
    <property type="protein sequence ID" value="MDR7100477.1"/>
    <property type="molecule type" value="Genomic_DNA"/>
</dbReference>